<evidence type="ECO:0000256" key="1">
    <source>
        <dbReference type="SAM" id="MobiDB-lite"/>
    </source>
</evidence>
<organism evidence="2 3">
    <name type="scientific">Gryllus longicercus</name>
    <dbReference type="NCBI Taxonomy" id="2509291"/>
    <lineage>
        <taxon>Eukaryota</taxon>
        <taxon>Metazoa</taxon>
        <taxon>Ecdysozoa</taxon>
        <taxon>Arthropoda</taxon>
        <taxon>Hexapoda</taxon>
        <taxon>Insecta</taxon>
        <taxon>Pterygota</taxon>
        <taxon>Neoptera</taxon>
        <taxon>Polyneoptera</taxon>
        <taxon>Orthoptera</taxon>
        <taxon>Ensifera</taxon>
        <taxon>Gryllidea</taxon>
        <taxon>Grylloidea</taxon>
        <taxon>Gryllidae</taxon>
        <taxon>Gryllinae</taxon>
        <taxon>Gryllus</taxon>
    </lineage>
</organism>
<sequence length="165" mass="17625">MYGHRSVTDGDNTTTTTEDGISGWRQVADHMWNNLANAAVAFAVASAAKEGEGGGNSESGGSGAESTDLWKEIALLATDLALSARLIHEGHLSKYSEGSSPPFFCDLIIDLHLNVLVVMEALGHLLPDSYGAMLRQRVDVIRQALQTLPSPLENVPPSYDAFQAD</sequence>
<dbReference type="AlphaFoldDB" id="A0AAN9VZF9"/>
<name>A0AAN9VZF9_9ORTH</name>
<evidence type="ECO:0000313" key="3">
    <source>
        <dbReference type="Proteomes" id="UP001378592"/>
    </source>
</evidence>
<gene>
    <name evidence="2" type="ORF">R5R35_014089</name>
</gene>
<keyword evidence="3" id="KW-1185">Reference proteome</keyword>
<dbReference type="Proteomes" id="UP001378592">
    <property type="component" value="Unassembled WGS sequence"/>
</dbReference>
<accession>A0AAN9VZF9</accession>
<reference evidence="2 3" key="1">
    <citation type="submission" date="2024-03" db="EMBL/GenBank/DDBJ databases">
        <title>The genome assembly and annotation of the cricket Gryllus longicercus Weissman &amp; Gray.</title>
        <authorList>
            <person name="Szrajer S."/>
            <person name="Gray D."/>
            <person name="Ylla G."/>
        </authorList>
    </citation>
    <scope>NUCLEOTIDE SEQUENCE [LARGE SCALE GENOMIC DNA]</scope>
    <source>
        <strain evidence="2">DAG 2021-001</strain>
        <tissue evidence="2">Whole body minus gut</tissue>
    </source>
</reference>
<evidence type="ECO:0000313" key="2">
    <source>
        <dbReference type="EMBL" id="KAK7871025.1"/>
    </source>
</evidence>
<comment type="caution">
    <text evidence="2">The sequence shown here is derived from an EMBL/GenBank/DDBJ whole genome shotgun (WGS) entry which is preliminary data.</text>
</comment>
<feature type="region of interest" description="Disordered" evidence="1">
    <location>
        <begin position="1"/>
        <end position="20"/>
    </location>
</feature>
<proteinExistence type="predicted"/>
<protein>
    <submittedName>
        <fullName evidence="2">Uncharacterized protein</fullName>
    </submittedName>
</protein>
<dbReference type="EMBL" id="JAZDUA010000047">
    <property type="protein sequence ID" value="KAK7871025.1"/>
    <property type="molecule type" value="Genomic_DNA"/>
</dbReference>